<comment type="caution">
    <text evidence="2">The sequence shown here is derived from an EMBL/GenBank/DDBJ whole genome shotgun (WGS) entry which is preliminary data.</text>
</comment>
<dbReference type="AlphaFoldDB" id="A0AAV5UQV9"/>
<feature type="region of interest" description="Disordered" evidence="1">
    <location>
        <begin position="41"/>
        <end position="149"/>
    </location>
</feature>
<evidence type="ECO:0000313" key="3">
    <source>
        <dbReference type="Proteomes" id="UP001432322"/>
    </source>
</evidence>
<reference evidence="2" key="1">
    <citation type="submission" date="2023-10" db="EMBL/GenBank/DDBJ databases">
        <title>Genome assembly of Pristionchus species.</title>
        <authorList>
            <person name="Yoshida K."/>
            <person name="Sommer R.J."/>
        </authorList>
    </citation>
    <scope>NUCLEOTIDE SEQUENCE</scope>
    <source>
        <strain evidence="2">RS5133</strain>
    </source>
</reference>
<organism evidence="2 3">
    <name type="scientific">Pristionchus fissidentatus</name>
    <dbReference type="NCBI Taxonomy" id="1538716"/>
    <lineage>
        <taxon>Eukaryota</taxon>
        <taxon>Metazoa</taxon>
        <taxon>Ecdysozoa</taxon>
        <taxon>Nematoda</taxon>
        <taxon>Chromadorea</taxon>
        <taxon>Rhabditida</taxon>
        <taxon>Rhabditina</taxon>
        <taxon>Diplogasteromorpha</taxon>
        <taxon>Diplogasteroidea</taxon>
        <taxon>Neodiplogasteridae</taxon>
        <taxon>Pristionchus</taxon>
    </lineage>
</organism>
<protein>
    <submittedName>
        <fullName evidence="2">Uncharacterized protein</fullName>
    </submittedName>
</protein>
<evidence type="ECO:0000256" key="1">
    <source>
        <dbReference type="SAM" id="MobiDB-lite"/>
    </source>
</evidence>
<sequence length="149" mass="16281">TRNAGVCVFSVTWAINNAATAPEEPESSSSVNNLIEEGTSSLRRVLKREVSTPTSDDVPLIKREIKEEPLDFDESPQASALGGGHERQLLGVAPPSDQKTDGKIKKEEPDVEEGKEEKEKKKVEDSAHSGNPAHSNLRPLRCTPNGRLW</sequence>
<feature type="compositionally biased region" description="Basic and acidic residues" evidence="1">
    <location>
        <begin position="59"/>
        <end position="69"/>
    </location>
</feature>
<dbReference type="Proteomes" id="UP001432322">
    <property type="component" value="Unassembled WGS sequence"/>
</dbReference>
<evidence type="ECO:0000313" key="2">
    <source>
        <dbReference type="EMBL" id="GMT09521.1"/>
    </source>
</evidence>
<keyword evidence="3" id="KW-1185">Reference proteome</keyword>
<name>A0AAV5UQV9_9BILA</name>
<dbReference type="EMBL" id="BTSY01000001">
    <property type="protein sequence ID" value="GMT09521.1"/>
    <property type="molecule type" value="Genomic_DNA"/>
</dbReference>
<feature type="compositionally biased region" description="Basic and acidic residues" evidence="1">
    <location>
        <begin position="98"/>
        <end position="108"/>
    </location>
</feature>
<feature type="non-terminal residue" evidence="2">
    <location>
        <position position="1"/>
    </location>
</feature>
<accession>A0AAV5UQV9</accession>
<proteinExistence type="predicted"/>
<feature type="compositionally biased region" description="Basic and acidic residues" evidence="1">
    <location>
        <begin position="115"/>
        <end position="127"/>
    </location>
</feature>
<gene>
    <name evidence="2" type="ORF">PFISCL1PPCAC_818</name>
</gene>